<evidence type="ECO:0000259" key="1">
    <source>
        <dbReference type="Pfam" id="PF09823"/>
    </source>
</evidence>
<dbReference type="EMBL" id="CP021361">
    <property type="protein sequence ID" value="ART52283.1"/>
    <property type="molecule type" value="Genomic_DNA"/>
</dbReference>
<proteinExistence type="predicted"/>
<dbReference type="Proteomes" id="UP000194432">
    <property type="component" value="Chromosome 1"/>
</dbReference>
<accession>A0A240U4F4</accession>
<feature type="domain" description="DUF2357" evidence="1">
    <location>
        <begin position="126"/>
        <end position="225"/>
    </location>
</feature>
<dbReference type="RefSeq" id="WP_094098195.1">
    <property type="nucleotide sequence ID" value="NZ_CP021361.1"/>
</dbReference>
<dbReference type="KEGG" id="acin:CBP34_12335"/>
<evidence type="ECO:0000313" key="3">
    <source>
        <dbReference type="Proteomes" id="UP000194432"/>
    </source>
</evidence>
<sequence length="608" mass="68441">MIFLDRLTGSKISRLPDALLPGRYCLLEPLVVNGHSRLQPGDLLSDDGSGVIRTQDTESQVLAIYQSDDDQADSDLSAEAIISIAGKIAHAHDANVSPMLPAEMAAQCALEELERDLAAVLRDGHLHSISDRPRRDLRYDDLVAPVARARRLATSALSHLASHSDCWQQRTLSGVQPRKVLARFSEDDYAIYENRLYKRLLDRLDRHLARRLARIRGVNSRLERALEFQDSEQTHFRLRQDICRLWGESYLDDKTGMQLEAGKRALSDLESQLRAIRGLKQRGLYSLVPPASVVPAQVHRTNILNHDPHYRHLPPLWEKLKDDREDRLLPPEERLARQLQLQLAYVSYVGLVIRRALERYGLRRVDGNFIFSWAGRSFVLRRDGHDWVVTQSQGSILRIVPIAWFGASINISESLEPGRIVCWPGVPTSVASPQSLPVSPLDLYVVEKVGKLIDEWMLRQLLQGHGRKLGPLPTPSKTLTEAWPEQFESISSTHVRILAPVDAQKAAELKASLKGSANSQVEDAVGDAIEQIATLAELCGHQARFVRAQQQQDFYCQCGTCQATWSLKTTGKSRRFSIRPKGASAIQEEVGFLWSGRDWLEFDLNADQ</sequence>
<gene>
    <name evidence="2" type="ORF">CBP34_12335</name>
</gene>
<dbReference type="InterPro" id="IPR018633">
    <property type="entry name" value="DUF2357"/>
</dbReference>
<protein>
    <recommendedName>
        <fullName evidence="1">DUF2357 domain-containing protein</fullName>
    </recommendedName>
</protein>
<dbReference type="AlphaFoldDB" id="A0A240U4F4"/>
<keyword evidence="3" id="KW-1185">Reference proteome</keyword>
<evidence type="ECO:0000313" key="2">
    <source>
        <dbReference type="EMBL" id="ART52283.1"/>
    </source>
</evidence>
<dbReference type="Pfam" id="PF09823">
    <property type="entry name" value="DUF2357"/>
    <property type="match status" value="1"/>
</dbReference>
<reference evidence="2 3" key="1">
    <citation type="submission" date="2017-05" db="EMBL/GenBank/DDBJ databases">
        <title>Polyphasic characterization of four soil-derived phenanthrene-degrading Acidovorax strains and proposal of Acidovorax phenanthrenivorans sp. nov.</title>
        <authorList>
            <person name="Singleton D.R."/>
            <person name="Lee J."/>
            <person name="Dickey A.N."/>
            <person name="Stroud A."/>
            <person name="Scholl E.H."/>
            <person name="Wright F.A."/>
            <person name="Aitken M.D."/>
        </authorList>
    </citation>
    <scope>NUCLEOTIDE SEQUENCE [LARGE SCALE GENOMIC DNA]</scope>
    <source>
        <strain evidence="2">NA3</strain>
    </source>
</reference>
<organism evidence="2 3">
    <name type="scientific">Acidovorax carolinensis</name>
    <dbReference type="NCBI Taxonomy" id="553814"/>
    <lineage>
        <taxon>Bacteria</taxon>
        <taxon>Pseudomonadati</taxon>
        <taxon>Pseudomonadota</taxon>
        <taxon>Betaproteobacteria</taxon>
        <taxon>Burkholderiales</taxon>
        <taxon>Comamonadaceae</taxon>
        <taxon>Acidovorax</taxon>
    </lineage>
</organism>
<name>A0A240U4F4_9BURK</name>